<feature type="compositionally biased region" description="Low complexity" evidence="1">
    <location>
        <begin position="182"/>
        <end position="220"/>
    </location>
</feature>
<organism evidence="2 3">
    <name type="scientific">Kalmanozyma brasiliensis (strain GHG001)</name>
    <name type="common">Yeast</name>
    <name type="synonym">Pseudozyma brasiliensis</name>
    <dbReference type="NCBI Taxonomy" id="1365824"/>
    <lineage>
        <taxon>Eukaryota</taxon>
        <taxon>Fungi</taxon>
        <taxon>Dikarya</taxon>
        <taxon>Basidiomycota</taxon>
        <taxon>Ustilaginomycotina</taxon>
        <taxon>Ustilaginomycetes</taxon>
        <taxon>Ustilaginales</taxon>
        <taxon>Ustilaginaceae</taxon>
        <taxon>Kalmanozyma</taxon>
    </lineage>
</organism>
<feature type="compositionally biased region" description="Basic and acidic residues" evidence="1">
    <location>
        <begin position="367"/>
        <end position="380"/>
    </location>
</feature>
<sequence length="380" mass="41896">MDLSNLRTSLREEEASSQRRSAHLRAAEDELNAYFRSSALGLTTLYRQGVAASKASYEKGYAHALAHVLELWDKDRDWLRGYLQRRIEAIEAADAEDDGEDAHLQQQQQQQQQQAQSSAAEDSPARPTSLVAARQAQAAADSPRQTNKRSRALFSSDATPSSSSHRDQDTAERRTLHRMAHASTASRSSNNFTSSSFDFSAPIPYPSTTTAAASSSSPSKRPSRANPDAPIIKTSNAATSRRKLQKLKGLRAGRDRIVEIEKPHDGMMDVGEEDEILPDGVGAEDADAWTDDEDAFEENAVAARKAGGRGKKVVVWAERSAANSTHSAHAPQAAEGKVLERMDRRKRRRSNRQENTMMDDEQSSADVSREEAGAEYRYHS</sequence>
<dbReference type="OrthoDB" id="2556046at2759"/>
<dbReference type="Proteomes" id="UP000019377">
    <property type="component" value="Unassembled WGS sequence"/>
</dbReference>
<dbReference type="eggNOG" id="ENOG502RDBY">
    <property type="taxonomic scope" value="Eukaryota"/>
</dbReference>
<gene>
    <name evidence="2" type="ORF">PSEUBRA_SCAF10g05433</name>
</gene>
<accession>V5F277</accession>
<feature type="region of interest" description="Disordered" evidence="1">
    <location>
        <begin position="94"/>
        <end position="246"/>
    </location>
</feature>
<feature type="compositionally biased region" description="Basic and acidic residues" evidence="1">
    <location>
        <begin position="164"/>
        <end position="174"/>
    </location>
</feature>
<dbReference type="HOGENOM" id="CLU_723856_0_0_1"/>
<dbReference type="GeneID" id="27416599"/>
<evidence type="ECO:0000313" key="2">
    <source>
        <dbReference type="EMBL" id="EST09484.1"/>
    </source>
</evidence>
<keyword evidence="3" id="KW-1185">Reference proteome</keyword>
<proteinExistence type="predicted"/>
<name>V5F277_KALBG</name>
<dbReference type="AlphaFoldDB" id="V5F277"/>
<evidence type="ECO:0000256" key="1">
    <source>
        <dbReference type="SAM" id="MobiDB-lite"/>
    </source>
</evidence>
<dbReference type="PANTHER" id="PTHR38645">
    <property type="entry name" value="CHROMOSOME 9, WHOLE GENOME SHOTGUN SEQUENCE"/>
    <property type="match status" value="1"/>
</dbReference>
<dbReference type="PANTHER" id="PTHR38645:SF1">
    <property type="entry name" value="YALI0F12243P"/>
    <property type="match status" value="1"/>
</dbReference>
<dbReference type="OMA" id="ELWDKDR"/>
<dbReference type="RefSeq" id="XP_016294473.1">
    <property type="nucleotide sequence ID" value="XM_016434003.1"/>
</dbReference>
<dbReference type="EMBL" id="KI545852">
    <property type="protein sequence ID" value="EST09484.1"/>
    <property type="molecule type" value="Genomic_DNA"/>
</dbReference>
<feature type="region of interest" description="Disordered" evidence="1">
    <location>
        <begin position="320"/>
        <end position="380"/>
    </location>
</feature>
<evidence type="ECO:0000313" key="3">
    <source>
        <dbReference type="Proteomes" id="UP000019377"/>
    </source>
</evidence>
<feature type="compositionally biased region" description="Low complexity" evidence="1">
    <location>
        <begin position="105"/>
        <end position="120"/>
    </location>
</feature>
<reference evidence="3" key="1">
    <citation type="journal article" date="2013" name="Genome Announc.">
        <title>Draft genome sequence of Pseudozyma brasiliensis sp. nov. strain GHG001, a high producer of endo-1,4-xylanase isolated from an insect pest of sugarcane.</title>
        <authorList>
            <person name="Oliveira J.V.D.C."/>
            <person name="dos Santos R.A.C."/>
            <person name="Borges T.A."/>
            <person name="Riano-Pachon D.M."/>
            <person name="Goldman G.H."/>
        </authorList>
    </citation>
    <scope>NUCLEOTIDE SEQUENCE [LARGE SCALE GENOMIC DNA]</scope>
    <source>
        <strain evidence="3">GHG001</strain>
    </source>
</reference>
<protein>
    <submittedName>
        <fullName evidence="2">Uncharacterized protein</fullName>
    </submittedName>
</protein>